<keyword evidence="10" id="KW-1185">Reference proteome</keyword>
<feature type="transmembrane region" description="Helical" evidence="7">
    <location>
        <begin position="237"/>
        <end position="256"/>
    </location>
</feature>
<dbReference type="EMBL" id="VJMH01005360">
    <property type="protein sequence ID" value="KAF0696875.1"/>
    <property type="molecule type" value="Genomic_DNA"/>
</dbReference>
<reference evidence="8" key="2">
    <citation type="submission" date="2019-06" db="EMBL/GenBank/DDBJ databases">
        <title>Genomics analysis of Aphanomyces spp. identifies a new class of oomycete effector associated with host adaptation.</title>
        <authorList>
            <person name="Gaulin E."/>
        </authorList>
    </citation>
    <scope>NUCLEOTIDE SEQUENCE</scope>
    <source>
        <strain evidence="8">CBS 578.67</strain>
    </source>
</reference>
<dbReference type="GO" id="GO:0038023">
    <property type="term" value="F:signaling receptor activity"/>
    <property type="evidence" value="ECO:0007669"/>
    <property type="project" value="TreeGrafter"/>
</dbReference>
<feature type="binding site" evidence="6">
    <location>
        <position position="279"/>
    </location>
    <ligand>
        <name>Zn(2+)</name>
        <dbReference type="ChEBI" id="CHEBI:29105"/>
    </ligand>
</feature>
<dbReference type="OrthoDB" id="5585746at2759"/>
<feature type="transmembrane region" description="Helical" evidence="7">
    <location>
        <begin position="112"/>
        <end position="134"/>
    </location>
</feature>
<feature type="transmembrane region" description="Helical" evidence="7">
    <location>
        <begin position="146"/>
        <end position="164"/>
    </location>
</feature>
<evidence type="ECO:0000313" key="9">
    <source>
        <dbReference type="EMBL" id="VFT89245.1"/>
    </source>
</evidence>
<dbReference type="InterPro" id="IPR004254">
    <property type="entry name" value="AdipoR/HlyIII-related"/>
</dbReference>
<feature type="transmembrane region" description="Helical" evidence="7">
    <location>
        <begin position="276"/>
        <end position="293"/>
    </location>
</feature>
<dbReference type="EMBL" id="CAADRA010005381">
    <property type="protein sequence ID" value="VFT89245.1"/>
    <property type="molecule type" value="Genomic_DNA"/>
</dbReference>
<evidence type="ECO:0000256" key="3">
    <source>
        <dbReference type="ARBA" id="ARBA00022692"/>
    </source>
</evidence>
<dbReference type="GO" id="GO:0046872">
    <property type="term" value="F:metal ion binding"/>
    <property type="evidence" value="ECO:0007669"/>
    <property type="project" value="UniProtKB-KW"/>
</dbReference>
<dbReference type="Proteomes" id="UP000332933">
    <property type="component" value="Unassembled WGS sequence"/>
</dbReference>
<evidence type="ECO:0000256" key="4">
    <source>
        <dbReference type="ARBA" id="ARBA00022989"/>
    </source>
</evidence>
<keyword evidence="3 7" id="KW-0812">Transmembrane</keyword>
<keyword evidence="4 7" id="KW-1133">Transmembrane helix</keyword>
<evidence type="ECO:0000256" key="6">
    <source>
        <dbReference type="PIRSR" id="PIRSR604254-1"/>
    </source>
</evidence>
<protein>
    <submittedName>
        <fullName evidence="9">Aste57867_12394 protein</fullName>
    </submittedName>
</protein>
<dbReference type="PANTHER" id="PTHR20855">
    <property type="entry name" value="ADIPOR/PROGESTIN RECEPTOR-RELATED"/>
    <property type="match status" value="1"/>
</dbReference>
<accession>A0A485KVH1</accession>
<reference evidence="9 10" key="1">
    <citation type="submission" date="2019-03" db="EMBL/GenBank/DDBJ databases">
        <authorList>
            <person name="Gaulin E."/>
            <person name="Dumas B."/>
        </authorList>
    </citation>
    <scope>NUCLEOTIDE SEQUENCE [LARGE SCALE GENOMIC DNA]</scope>
    <source>
        <strain evidence="9">CBS 568.67</strain>
    </source>
</reference>
<feature type="binding site" evidence="6">
    <location>
        <position position="275"/>
    </location>
    <ligand>
        <name>Zn(2+)</name>
        <dbReference type="ChEBI" id="CHEBI:29105"/>
    </ligand>
</feature>
<dbReference type="PANTHER" id="PTHR20855:SF52">
    <property type="entry name" value="ADIPONECTIN RECEPTOR PROTEIN"/>
    <property type="match status" value="1"/>
</dbReference>
<dbReference type="Pfam" id="PF03006">
    <property type="entry name" value="HlyIII"/>
    <property type="match status" value="1"/>
</dbReference>
<keyword evidence="6" id="KW-0479">Metal-binding</keyword>
<dbReference type="GO" id="GO:0016020">
    <property type="term" value="C:membrane"/>
    <property type="evidence" value="ECO:0007669"/>
    <property type="project" value="UniProtKB-SubCell"/>
</dbReference>
<feature type="binding site" evidence="6">
    <location>
        <position position="130"/>
    </location>
    <ligand>
        <name>Zn(2+)</name>
        <dbReference type="ChEBI" id="CHEBI:29105"/>
    </ligand>
</feature>
<feature type="transmembrane region" description="Helical" evidence="7">
    <location>
        <begin position="77"/>
        <end position="100"/>
    </location>
</feature>
<evidence type="ECO:0000256" key="2">
    <source>
        <dbReference type="ARBA" id="ARBA00007018"/>
    </source>
</evidence>
<dbReference type="AlphaFoldDB" id="A0A485KVH1"/>
<sequence length="303" mass="33423">MGSAMIHPVDTLSRYGTVYSKPMSTTTKQIAPLQDLHAHGFAFLGENHYIRSGYRVHYSTSDCIHSLFELHNETWNVWTHVVGSLAFMTLLAMELVTGMGTLDGLYVERWPLCLYLGSVSVCFALSATYHLMYVQDAATASVYLRLDYAGILVLIFGGTVPMLHITFSCSPPLQTFYMGLASAVSCAAFVATFLPAFTTSPSLRIAVFGSTILSICALPVAHILVQAGPSSPQVAIIARHLVVCSAINTPGIFFYASRLPERWHPGVFDVYGSSHQWWHVCLILAAVVGYWDLQEQYTARLVW</sequence>
<name>A0A485KVH1_9STRA</name>
<comment type="similarity">
    <text evidence="2">Belongs to the ADIPOR family.</text>
</comment>
<evidence type="ECO:0000256" key="5">
    <source>
        <dbReference type="ARBA" id="ARBA00023136"/>
    </source>
</evidence>
<evidence type="ECO:0000313" key="10">
    <source>
        <dbReference type="Proteomes" id="UP000332933"/>
    </source>
</evidence>
<evidence type="ECO:0000313" key="8">
    <source>
        <dbReference type="EMBL" id="KAF0696875.1"/>
    </source>
</evidence>
<feature type="transmembrane region" description="Helical" evidence="7">
    <location>
        <begin position="203"/>
        <end position="225"/>
    </location>
</feature>
<gene>
    <name evidence="9" type="primary">Aste57867_12394</name>
    <name evidence="8" type="ORF">As57867_012348</name>
    <name evidence="9" type="ORF">ASTE57867_12394</name>
</gene>
<proteinExistence type="inferred from homology"/>
<evidence type="ECO:0000256" key="1">
    <source>
        <dbReference type="ARBA" id="ARBA00004141"/>
    </source>
</evidence>
<feature type="transmembrane region" description="Helical" evidence="7">
    <location>
        <begin position="176"/>
        <end position="197"/>
    </location>
</feature>
<comment type="subcellular location">
    <subcellularLocation>
        <location evidence="1">Membrane</location>
        <topology evidence="1">Multi-pass membrane protein</topology>
    </subcellularLocation>
</comment>
<keyword evidence="6" id="KW-0862">Zinc</keyword>
<keyword evidence="5 7" id="KW-0472">Membrane</keyword>
<organism evidence="9 10">
    <name type="scientific">Aphanomyces stellatus</name>
    <dbReference type="NCBI Taxonomy" id="120398"/>
    <lineage>
        <taxon>Eukaryota</taxon>
        <taxon>Sar</taxon>
        <taxon>Stramenopiles</taxon>
        <taxon>Oomycota</taxon>
        <taxon>Saprolegniomycetes</taxon>
        <taxon>Saprolegniales</taxon>
        <taxon>Verrucalvaceae</taxon>
        <taxon>Aphanomyces</taxon>
    </lineage>
</organism>
<evidence type="ECO:0000256" key="7">
    <source>
        <dbReference type="SAM" id="Phobius"/>
    </source>
</evidence>